<dbReference type="NCBIfam" id="NF038402">
    <property type="entry name" value="TroA_like"/>
    <property type="match status" value="1"/>
</dbReference>
<dbReference type="PANTHER" id="PTHR30535">
    <property type="entry name" value="VITAMIN B12-BINDING PROTEIN"/>
    <property type="match status" value="1"/>
</dbReference>
<feature type="chain" id="PRO_5046751433" evidence="3">
    <location>
        <begin position="28"/>
        <end position="317"/>
    </location>
</feature>
<comment type="similarity">
    <text evidence="1">Belongs to the bacterial solute-binding protein 8 family.</text>
</comment>
<evidence type="ECO:0000259" key="4">
    <source>
        <dbReference type="PROSITE" id="PS50983"/>
    </source>
</evidence>
<dbReference type="InterPro" id="IPR054828">
    <property type="entry name" value="Vit_B12_bind_prot"/>
</dbReference>
<sequence length="317" mass="33255">MRRVQFRRITAALALVAVAGLTGCATREPANAPAPSSGAATGFPVEVSVPGGTTGLKLEKRPERIISLNPSSTETLYAVGAGKQVVAVDDQSTFPAEAPKTTLSGFKPNLEAIANQKPDLVLASNDTDNLVTGLGQLKIQVLLVPAATTLEDTYAQVSAIGKATGHAAEGEALATRMRADIDKIVTDTRKPARPLSYYHELDNSLYSVTSKTFIGQVYGRFGLTNIADEADKSGSGYPQLSAEYLVKANPDLIFLADTKCCGQNARTVAARPGWQSLTAVKNNGVVALDDDIASRWGPRVVDLVRTVSSAVSAAAAK</sequence>
<feature type="signal peptide" evidence="3">
    <location>
        <begin position="1"/>
        <end position="27"/>
    </location>
</feature>
<dbReference type="PROSITE" id="PS50983">
    <property type="entry name" value="FE_B12_PBP"/>
    <property type="match status" value="1"/>
</dbReference>
<dbReference type="PROSITE" id="PS51257">
    <property type="entry name" value="PROKAR_LIPOPROTEIN"/>
    <property type="match status" value="1"/>
</dbReference>
<name>A0ABV5ZS53_9PSEU</name>
<evidence type="ECO:0000313" key="5">
    <source>
        <dbReference type="EMBL" id="MFB9903255.1"/>
    </source>
</evidence>
<protein>
    <submittedName>
        <fullName evidence="5">ABC transporter substrate-binding protein</fullName>
    </submittedName>
</protein>
<gene>
    <name evidence="5" type="ORF">ACFFQA_04825</name>
</gene>
<evidence type="ECO:0000313" key="6">
    <source>
        <dbReference type="Proteomes" id="UP001589693"/>
    </source>
</evidence>
<dbReference type="InterPro" id="IPR050902">
    <property type="entry name" value="ABC_Transporter_SBP"/>
</dbReference>
<dbReference type="Proteomes" id="UP001589693">
    <property type="component" value="Unassembled WGS sequence"/>
</dbReference>
<keyword evidence="6" id="KW-1185">Reference proteome</keyword>
<feature type="domain" description="Fe/B12 periplasmic-binding" evidence="4">
    <location>
        <begin position="64"/>
        <end position="315"/>
    </location>
</feature>
<proteinExistence type="inferred from homology"/>
<evidence type="ECO:0000256" key="1">
    <source>
        <dbReference type="ARBA" id="ARBA00008814"/>
    </source>
</evidence>
<keyword evidence="2 3" id="KW-0732">Signal</keyword>
<dbReference type="InterPro" id="IPR002491">
    <property type="entry name" value="ABC_transptr_periplasmic_BD"/>
</dbReference>
<dbReference type="SUPFAM" id="SSF53807">
    <property type="entry name" value="Helical backbone' metal receptor"/>
    <property type="match status" value="1"/>
</dbReference>
<dbReference type="Gene3D" id="3.40.50.1980">
    <property type="entry name" value="Nitrogenase molybdenum iron protein domain"/>
    <property type="match status" value="2"/>
</dbReference>
<dbReference type="RefSeq" id="WP_377850391.1">
    <property type="nucleotide sequence ID" value="NZ_JBHLZU010000004.1"/>
</dbReference>
<comment type="caution">
    <text evidence="5">The sequence shown here is derived from an EMBL/GenBank/DDBJ whole genome shotgun (WGS) entry which is preliminary data.</text>
</comment>
<evidence type="ECO:0000256" key="2">
    <source>
        <dbReference type="ARBA" id="ARBA00022729"/>
    </source>
</evidence>
<evidence type="ECO:0000256" key="3">
    <source>
        <dbReference type="SAM" id="SignalP"/>
    </source>
</evidence>
<dbReference type="EMBL" id="JBHLZU010000004">
    <property type="protein sequence ID" value="MFB9903255.1"/>
    <property type="molecule type" value="Genomic_DNA"/>
</dbReference>
<reference evidence="5 6" key="1">
    <citation type="submission" date="2024-09" db="EMBL/GenBank/DDBJ databases">
        <authorList>
            <person name="Sun Q."/>
            <person name="Mori K."/>
        </authorList>
    </citation>
    <scope>NUCLEOTIDE SEQUENCE [LARGE SCALE GENOMIC DNA]</scope>
    <source>
        <strain evidence="5 6">TBRC 7907</strain>
    </source>
</reference>
<dbReference type="CDD" id="cd01143">
    <property type="entry name" value="YvrC"/>
    <property type="match status" value="1"/>
</dbReference>
<organism evidence="5 6">
    <name type="scientific">Allokutzneria oryzae</name>
    <dbReference type="NCBI Taxonomy" id="1378989"/>
    <lineage>
        <taxon>Bacteria</taxon>
        <taxon>Bacillati</taxon>
        <taxon>Actinomycetota</taxon>
        <taxon>Actinomycetes</taxon>
        <taxon>Pseudonocardiales</taxon>
        <taxon>Pseudonocardiaceae</taxon>
        <taxon>Allokutzneria</taxon>
    </lineage>
</organism>
<dbReference type="Pfam" id="PF01497">
    <property type="entry name" value="Peripla_BP_2"/>
    <property type="match status" value="1"/>
</dbReference>
<dbReference type="PANTHER" id="PTHR30535:SF34">
    <property type="entry name" value="MOLYBDATE-BINDING PROTEIN MOLA"/>
    <property type="match status" value="1"/>
</dbReference>
<accession>A0ABV5ZS53</accession>